<reference evidence="1 2" key="1">
    <citation type="submission" date="2018-02" db="EMBL/GenBank/DDBJ databases">
        <title>novel marine gammaproteobacteria from coastal saline agro ecosystem.</title>
        <authorList>
            <person name="Krishnan R."/>
            <person name="Ramesh Kumar N."/>
        </authorList>
    </citation>
    <scope>NUCLEOTIDE SEQUENCE [LARGE SCALE GENOMIC DNA]</scope>
    <source>
        <strain evidence="1 2">228</strain>
    </source>
</reference>
<name>A0A2S5KL30_9PROT</name>
<sequence length="131" mass="14814">MLVDTDKAKPEENAYPIAQMFYLHDGKYTNNFDGKVFQAGDEAEVLMFADYIAETSYQYPPHGEPRTGINIRNDQFDQIRVQIRLANIIGGADSNTMTFSRDEVIKALTNQSKTEIRVPLSPHAECPNNTK</sequence>
<gene>
    <name evidence="1" type="ORF">C4K68_21565</name>
</gene>
<evidence type="ECO:0000313" key="2">
    <source>
        <dbReference type="Proteomes" id="UP000238196"/>
    </source>
</evidence>
<dbReference type="AlphaFoldDB" id="A0A2S5KL30"/>
<dbReference type="Proteomes" id="UP000238196">
    <property type="component" value="Unassembled WGS sequence"/>
</dbReference>
<organism evidence="1 2">
    <name type="scientific">Proteobacteria bacterium 228</name>
    <dbReference type="NCBI Taxonomy" id="2083153"/>
    <lineage>
        <taxon>Bacteria</taxon>
        <taxon>Pseudomonadati</taxon>
        <taxon>Pseudomonadota</taxon>
    </lineage>
</organism>
<accession>A0A2S5KL30</accession>
<proteinExistence type="predicted"/>
<protein>
    <submittedName>
        <fullName evidence="1">Uncharacterized protein</fullName>
    </submittedName>
</protein>
<comment type="caution">
    <text evidence="1">The sequence shown here is derived from an EMBL/GenBank/DDBJ whole genome shotgun (WGS) entry which is preliminary data.</text>
</comment>
<dbReference type="EMBL" id="PRLP01000106">
    <property type="protein sequence ID" value="PPC75229.1"/>
    <property type="molecule type" value="Genomic_DNA"/>
</dbReference>
<evidence type="ECO:0000313" key="1">
    <source>
        <dbReference type="EMBL" id="PPC75229.1"/>
    </source>
</evidence>